<reference evidence="7" key="2">
    <citation type="submission" date="2023-07" db="EMBL/GenBank/DDBJ databases">
        <title>Myceligenerans salitolerans sp. nov., a halotolerant actinomycete isolated from a salt lake in Xinjiang, China.</title>
        <authorList>
            <person name="Guan T."/>
        </authorList>
    </citation>
    <scope>NUCLEOTIDE SEQUENCE [LARGE SCALE GENOMIC DNA]</scope>
    <source>
        <strain evidence="7">XHU 5031</strain>
    </source>
</reference>
<protein>
    <submittedName>
        <fullName evidence="6">Helix-turn-helix transcriptional regulator</fullName>
    </submittedName>
</protein>
<gene>
    <name evidence="6" type="ORF">J0911_14680</name>
</gene>
<dbReference type="PANTHER" id="PTHR33204">
    <property type="entry name" value="TRANSCRIPTIONAL REGULATOR, MARR FAMILY"/>
    <property type="match status" value="1"/>
</dbReference>
<reference evidence="6 7" key="1">
    <citation type="submission" date="2021-03" db="EMBL/GenBank/DDBJ databases">
        <authorList>
            <person name="Xin L."/>
        </authorList>
    </citation>
    <scope>NUCLEOTIDE SEQUENCE [LARGE SCALE GENOMIC DNA]</scope>
    <source>
        <strain evidence="6 7">XHU 5031</strain>
    </source>
</reference>
<dbReference type="Gene3D" id="1.10.10.10">
    <property type="entry name" value="Winged helix-like DNA-binding domain superfamily/Winged helix DNA-binding domain"/>
    <property type="match status" value="1"/>
</dbReference>
<feature type="compositionally biased region" description="Low complexity" evidence="4">
    <location>
        <begin position="14"/>
        <end position="44"/>
    </location>
</feature>
<evidence type="ECO:0000256" key="4">
    <source>
        <dbReference type="SAM" id="MobiDB-lite"/>
    </source>
</evidence>
<evidence type="ECO:0000259" key="5">
    <source>
        <dbReference type="PROSITE" id="PS51118"/>
    </source>
</evidence>
<dbReference type="InterPro" id="IPR002577">
    <property type="entry name" value="HTH_HxlR"/>
</dbReference>
<keyword evidence="7" id="KW-1185">Reference proteome</keyword>
<dbReference type="InterPro" id="IPR036388">
    <property type="entry name" value="WH-like_DNA-bd_sf"/>
</dbReference>
<evidence type="ECO:0000313" key="7">
    <source>
        <dbReference type="Proteomes" id="UP000664617"/>
    </source>
</evidence>
<organism evidence="6 7">
    <name type="scientific">Myceligenerans salitolerans</name>
    <dbReference type="NCBI Taxonomy" id="1230528"/>
    <lineage>
        <taxon>Bacteria</taxon>
        <taxon>Bacillati</taxon>
        <taxon>Actinomycetota</taxon>
        <taxon>Actinomycetes</taxon>
        <taxon>Micrococcales</taxon>
        <taxon>Promicromonosporaceae</taxon>
        <taxon>Myceligenerans</taxon>
    </lineage>
</organism>
<evidence type="ECO:0000256" key="2">
    <source>
        <dbReference type="ARBA" id="ARBA00023125"/>
    </source>
</evidence>
<comment type="caution">
    <text evidence="6">The sequence shown here is derived from an EMBL/GenBank/DDBJ whole genome shotgun (WGS) entry which is preliminary data.</text>
</comment>
<dbReference type="SUPFAM" id="SSF46785">
    <property type="entry name" value="Winged helix' DNA-binding domain"/>
    <property type="match status" value="1"/>
</dbReference>
<dbReference type="Proteomes" id="UP000664617">
    <property type="component" value="Unassembled WGS sequence"/>
</dbReference>
<dbReference type="PANTHER" id="PTHR33204:SF29">
    <property type="entry name" value="TRANSCRIPTIONAL REGULATOR"/>
    <property type="match status" value="1"/>
</dbReference>
<accession>A0ABS3ICD6</accession>
<keyword evidence="2" id="KW-0238">DNA-binding</keyword>
<feature type="domain" description="HTH hxlR-type" evidence="5">
    <location>
        <begin position="57"/>
        <end position="155"/>
    </location>
</feature>
<evidence type="ECO:0000256" key="3">
    <source>
        <dbReference type="ARBA" id="ARBA00023163"/>
    </source>
</evidence>
<keyword evidence="1" id="KW-0805">Transcription regulation</keyword>
<sequence>MTAEATAQEKARTTTRASRTAPARAPSGTQEPAAPEGPGASAGLPVREPVRRAAEACPVEVAIAVVGGSWKMTVVKHLLGGPLRFNALNRAVGPVTPRVLTRQLRDLEADGVVHREVFPEVPPRVEYSLTPLGESLAGLVAQLDTWGGAYANRLGLVR</sequence>
<name>A0ABS3ICD6_9MICO</name>
<dbReference type="EMBL" id="JAFMPK010000047">
    <property type="protein sequence ID" value="MBO0610276.1"/>
    <property type="molecule type" value="Genomic_DNA"/>
</dbReference>
<dbReference type="PROSITE" id="PS51118">
    <property type="entry name" value="HTH_HXLR"/>
    <property type="match status" value="1"/>
</dbReference>
<dbReference type="InterPro" id="IPR036390">
    <property type="entry name" value="WH_DNA-bd_sf"/>
</dbReference>
<keyword evidence="3" id="KW-0804">Transcription</keyword>
<evidence type="ECO:0000256" key="1">
    <source>
        <dbReference type="ARBA" id="ARBA00023015"/>
    </source>
</evidence>
<evidence type="ECO:0000313" key="6">
    <source>
        <dbReference type="EMBL" id="MBO0610276.1"/>
    </source>
</evidence>
<dbReference type="Pfam" id="PF01638">
    <property type="entry name" value="HxlR"/>
    <property type="match status" value="1"/>
</dbReference>
<feature type="region of interest" description="Disordered" evidence="4">
    <location>
        <begin position="1"/>
        <end position="44"/>
    </location>
</feature>
<proteinExistence type="predicted"/>